<dbReference type="SMART" id="SM00409">
    <property type="entry name" value="IG"/>
    <property type="match status" value="2"/>
</dbReference>
<dbReference type="PROSITE" id="PS50835">
    <property type="entry name" value="IG_LIKE"/>
    <property type="match status" value="2"/>
</dbReference>
<comment type="subcellular location">
    <subcellularLocation>
        <location evidence="1">Cell membrane</location>
    </subcellularLocation>
    <subcellularLocation>
        <location evidence="2">Secreted</location>
    </subcellularLocation>
</comment>
<dbReference type="GO" id="GO:0019814">
    <property type="term" value="C:immunoglobulin complex"/>
    <property type="evidence" value="ECO:0007669"/>
    <property type="project" value="UniProtKB-KW"/>
</dbReference>
<dbReference type="InterPro" id="IPR050199">
    <property type="entry name" value="IgHV"/>
</dbReference>
<keyword evidence="15" id="KW-1185">Reference proteome</keyword>
<feature type="domain" description="Ig-like" evidence="13">
    <location>
        <begin position="415"/>
        <end position="517"/>
    </location>
</feature>
<dbReference type="GO" id="GO:0005886">
    <property type="term" value="C:plasma membrane"/>
    <property type="evidence" value="ECO:0007669"/>
    <property type="project" value="UniProtKB-SubCell"/>
</dbReference>
<proteinExistence type="predicted"/>
<evidence type="ECO:0000259" key="13">
    <source>
        <dbReference type="PROSITE" id="PS50835"/>
    </source>
</evidence>
<dbReference type="Gene3D" id="2.60.40.10">
    <property type="entry name" value="Immunoglobulins"/>
    <property type="match status" value="4"/>
</dbReference>
<feature type="signal peptide" evidence="12">
    <location>
        <begin position="1"/>
        <end position="19"/>
    </location>
</feature>
<organism evidence="14 15">
    <name type="scientific">Cnephaeus nilssonii</name>
    <name type="common">Northern bat</name>
    <name type="synonym">Eptesicus nilssonii</name>
    <dbReference type="NCBI Taxonomy" id="3371016"/>
    <lineage>
        <taxon>Eukaryota</taxon>
        <taxon>Metazoa</taxon>
        <taxon>Chordata</taxon>
        <taxon>Craniata</taxon>
        <taxon>Vertebrata</taxon>
        <taxon>Euteleostomi</taxon>
        <taxon>Mammalia</taxon>
        <taxon>Eutheria</taxon>
        <taxon>Laurasiatheria</taxon>
        <taxon>Chiroptera</taxon>
        <taxon>Yangochiroptera</taxon>
        <taxon>Vespertilionidae</taxon>
        <taxon>Cnephaeus</taxon>
    </lineage>
</organism>
<evidence type="ECO:0000256" key="4">
    <source>
        <dbReference type="ARBA" id="ARBA00022525"/>
    </source>
</evidence>
<name>A0AA40HBH2_CNENI</name>
<keyword evidence="8" id="KW-1015">Disulfide bond</keyword>
<dbReference type="FunFam" id="2.60.40.10:FF:001142">
    <property type="entry name" value="Immunoglobulin heavy variable 5-15"/>
    <property type="match status" value="1"/>
</dbReference>
<keyword evidence="9" id="KW-0393">Immunoglobulin domain</keyword>
<dbReference type="FunFam" id="2.60.40.10:FF:001878">
    <property type="entry name" value="Immunoglobulin heavy variable 1-4"/>
    <property type="match status" value="1"/>
</dbReference>
<sequence>MILLGLLLCLVTATQGVLSQVQLQESGPGLVKPEQTLSLTCTVSGLSLTSIGVHWIRQAPGKGLEWIGVIGSAGDTYYNPTLKSRFSISRDMSKSQVYLSLTSLTAEDTAVYYCARHPSQGWAAGGAEGPGAQDAAPEEGPPVPTFPSDRPTCPTFSSDRPTWAKEPSPGIPRHSHSLIRTDHRQLTMGFGLSWVFLVAFYKVICGEQETLSIQCEVQLVESGGDLVQPGASLRLSFAAYGLTFSSYGMHWVFQAPENEQEGSAASTLQLSPTQLRVPDSCQDTCVLERGNQSLVTPKLEKKYLEGEVNRLSMLIALRLGVHSQVQLVQSGAEVRKPGASVKVFCKASGYTFTSYWMHWLSERNPARDPQVFHALIRIEHRPLNMEFGLGWVFFVSFLRGVQCEVQLVESGGGLVQPGGSLTLSCAASGFTFGSYGMSWVRQAPGKGLEWVAIIWNDGSQKYYADSVKGHFTISRDNTKNMLYLQMNSLRTEETAMYYCVRDTVRGSQTKTSLQERL</sequence>
<evidence type="ECO:0000256" key="10">
    <source>
        <dbReference type="ARBA" id="ARBA00043265"/>
    </source>
</evidence>
<dbReference type="EMBL" id="JAULJE010000024">
    <property type="protein sequence ID" value="KAK1328195.1"/>
    <property type="molecule type" value="Genomic_DNA"/>
</dbReference>
<feature type="chain" id="PRO_5041455151" description="Ig-like domain-containing protein" evidence="12">
    <location>
        <begin position="20"/>
        <end position="517"/>
    </location>
</feature>
<evidence type="ECO:0000256" key="7">
    <source>
        <dbReference type="ARBA" id="ARBA00023136"/>
    </source>
</evidence>
<evidence type="ECO:0000256" key="6">
    <source>
        <dbReference type="ARBA" id="ARBA00023130"/>
    </source>
</evidence>
<keyword evidence="7" id="KW-0472">Membrane</keyword>
<comment type="caution">
    <text evidence="14">The sequence shown here is derived from an EMBL/GenBank/DDBJ whole genome shotgun (WGS) entry which is preliminary data.</text>
</comment>
<dbReference type="InterPro" id="IPR013783">
    <property type="entry name" value="Ig-like_fold"/>
</dbReference>
<keyword evidence="6" id="KW-1064">Adaptive immunity</keyword>
<dbReference type="SMART" id="SM00406">
    <property type="entry name" value="IGv"/>
    <property type="match status" value="2"/>
</dbReference>
<evidence type="ECO:0000256" key="1">
    <source>
        <dbReference type="ARBA" id="ARBA00004236"/>
    </source>
</evidence>
<keyword evidence="3" id="KW-1003">Cell membrane</keyword>
<feature type="region of interest" description="Disordered" evidence="11">
    <location>
        <begin position="124"/>
        <end position="176"/>
    </location>
</feature>
<evidence type="ECO:0000256" key="3">
    <source>
        <dbReference type="ARBA" id="ARBA00022475"/>
    </source>
</evidence>
<evidence type="ECO:0000256" key="9">
    <source>
        <dbReference type="ARBA" id="ARBA00023319"/>
    </source>
</evidence>
<dbReference type="InterPro" id="IPR036179">
    <property type="entry name" value="Ig-like_dom_sf"/>
</dbReference>
<keyword evidence="10" id="KW-1280">Immunoglobulin</keyword>
<accession>A0AA40HBH2</accession>
<dbReference type="SUPFAM" id="SSF48726">
    <property type="entry name" value="Immunoglobulin"/>
    <property type="match status" value="4"/>
</dbReference>
<evidence type="ECO:0000256" key="12">
    <source>
        <dbReference type="SAM" id="SignalP"/>
    </source>
</evidence>
<evidence type="ECO:0000256" key="8">
    <source>
        <dbReference type="ARBA" id="ARBA00023157"/>
    </source>
</evidence>
<feature type="domain" description="Ig-like" evidence="13">
    <location>
        <begin position="35"/>
        <end position="114"/>
    </location>
</feature>
<dbReference type="CDD" id="cd04981">
    <property type="entry name" value="IgV_H"/>
    <property type="match status" value="1"/>
</dbReference>
<gene>
    <name evidence="14" type="ORF">QTO34_012618</name>
</gene>
<evidence type="ECO:0000256" key="2">
    <source>
        <dbReference type="ARBA" id="ARBA00004613"/>
    </source>
</evidence>
<evidence type="ECO:0000256" key="11">
    <source>
        <dbReference type="SAM" id="MobiDB-lite"/>
    </source>
</evidence>
<evidence type="ECO:0000313" key="14">
    <source>
        <dbReference type="EMBL" id="KAK1328195.1"/>
    </source>
</evidence>
<dbReference type="InterPro" id="IPR007110">
    <property type="entry name" value="Ig-like_dom"/>
</dbReference>
<keyword evidence="12" id="KW-0732">Signal</keyword>
<dbReference type="PANTHER" id="PTHR23266">
    <property type="entry name" value="IMMUNOGLOBULIN HEAVY CHAIN"/>
    <property type="match status" value="1"/>
</dbReference>
<dbReference type="Proteomes" id="UP001177744">
    <property type="component" value="Unassembled WGS sequence"/>
</dbReference>
<evidence type="ECO:0000256" key="5">
    <source>
        <dbReference type="ARBA" id="ARBA00022859"/>
    </source>
</evidence>
<dbReference type="GO" id="GO:0002250">
    <property type="term" value="P:adaptive immune response"/>
    <property type="evidence" value="ECO:0007669"/>
    <property type="project" value="UniProtKB-KW"/>
</dbReference>
<dbReference type="InterPro" id="IPR003599">
    <property type="entry name" value="Ig_sub"/>
</dbReference>
<evidence type="ECO:0000313" key="15">
    <source>
        <dbReference type="Proteomes" id="UP001177744"/>
    </source>
</evidence>
<reference evidence="14" key="1">
    <citation type="submission" date="2023-06" db="EMBL/GenBank/DDBJ databases">
        <title>Reference genome for the Northern bat (Eptesicus nilssonii), a most northern bat species.</title>
        <authorList>
            <person name="Laine V.N."/>
            <person name="Pulliainen A.T."/>
            <person name="Lilley T.M."/>
        </authorList>
    </citation>
    <scope>NUCLEOTIDE SEQUENCE</scope>
    <source>
        <strain evidence="14">BLF_Eptnil</strain>
        <tissue evidence="14">Kidney</tissue>
    </source>
</reference>
<keyword evidence="5" id="KW-0391">Immunity</keyword>
<dbReference type="InterPro" id="IPR013106">
    <property type="entry name" value="Ig_V-set"/>
</dbReference>
<keyword evidence="4" id="KW-0964">Secreted</keyword>
<protein>
    <recommendedName>
        <fullName evidence="13">Ig-like domain-containing protein</fullName>
    </recommendedName>
</protein>
<dbReference type="GO" id="GO:0005576">
    <property type="term" value="C:extracellular region"/>
    <property type="evidence" value="ECO:0007669"/>
    <property type="project" value="UniProtKB-SubCell"/>
</dbReference>
<dbReference type="AlphaFoldDB" id="A0AA40HBH2"/>
<dbReference type="Pfam" id="PF07686">
    <property type="entry name" value="V-set"/>
    <property type="match status" value="2"/>
</dbReference>